<dbReference type="RefSeq" id="WP_200392011.1">
    <property type="nucleotide sequence ID" value="NZ_JAENIO010000027.1"/>
</dbReference>
<proteinExistence type="predicted"/>
<accession>A0A934VN24</accession>
<organism evidence="2 3">
    <name type="scientific">Roseibacillus ishigakijimensis</name>
    <dbReference type="NCBI Taxonomy" id="454146"/>
    <lineage>
        <taxon>Bacteria</taxon>
        <taxon>Pseudomonadati</taxon>
        <taxon>Verrucomicrobiota</taxon>
        <taxon>Verrucomicrobiia</taxon>
        <taxon>Verrucomicrobiales</taxon>
        <taxon>Verrucomicrobiaceae</taxon>
        <taxon>Roseibacillus</taxon>
    </lineage>
</organism>
<protein>
    <recommendedName>
        <fullName evidence="4">Peptidase S54 rhomboid domain-containing protein</fullName>
    </recommendedName>
</protein>
<feature type="transmembrane region" description="Helical" evidence="1">
    <location>
        <begin position="187"/>
        <end position="205"/>
    </location>
</feature>
<name>A0A934VN24_9BACT</name>
<comment type="caution">
    <text evidence="2">The sequence shown here is derived from an EMBL/GenBank/DDBJ whole genome shotgun (WGS) entry which is preliminary data.</text>
</comment>
<keyword evidence="1" id="KW-0472">Membrane</keyword>
<sequence>MSFLTTLENRLPWLAFPSLLRGFAIIHFVMVLLLMARPDLGIAMAFDWPKIMGGEFWRILSFLFLVDVPHPESVAGFRMLPVLFAFFALLIAFMFNDTLETTWGVWRTSLYFYLVILGQIVANCLLALMGARVELVGGYYLYLAAFFAFATLFPKHTFLLMLIIPVQVWVLAAIAAFFLLAKAAGQPSFFLYLGLTFAPFLAWAIPQWRRAGVQRSSVAKRRVAFESKKKAGQQGSFHLCKVCQATENSHPDRDFRVTAEGDEICSACLDQD</sequence>
<evidence type="ECO:0000313" key="2">
    <source>
        <dbReference type="EMBL" id="MBK1834575.1"/>
    </source>
</evidence>
<feature type="transmembrane region" description="Helical" evidence="1">
    <location>
        <begin position="78"/>
        <end position="99"/>
    </location>
</feature>
<feature type="transmembrane region" description="Helical" evidence="1">
    <location>
        <begin position="160"/>
        <end position="181"/>
    </location>
</feature>
<evidence type="ECO:0008006" key="4">
    <source>
        <dbReference type="Google" id="ProtNLM"/>
    </source>
</evidence>
<evidence type="ECO:0000256" key="1">
    <source>
        <dbReference type="SAM" id="Phobius"/>
    </source>
</evidence>
<feature type="transmembrane region" description="Helical" evidence="1">
    <location>
        <begin position="137"/>
        <end position="153"/>
    </location>
</feature>
<gene>
    <name evidence="2" type="ORF">JIN78_10930</name>
</gene>
<reference evidence="2" key="1">
    <citation type="submission" date="2021-01" db="EMBL/GenBank/DDBJ databases">
        <title>Modified the classification status of verrucomicrobia.</title>
        <authorList>
            <person name="Feng X."/>
        </authorList>
    </citation>
    <scope>NUCLEOTIDE SEQUENCE</scope>
    <source>
        <strain evidence="2">KCTC 12986</strain>
    </source>
</reference>
<keyword evidence="1" id="KW-0812">Transmembrane</keyword>
<feature type="transmembrane region" description="Helical" evidence="1">
    <location>
        <begin position="12"/>
        <end position="36"/>
    </location>
</feature>
<feature type="transmembrane region" description="Helical" evidence="1">
    <location>
        <begin position="111"/>
        <end position="131"/>
    </location>
</feature>
<keyword evidence="1" id="KW-1133">Transmembrane helix</keyword>
<dbReference type="AlphaFoldDB" id="A0A934VN24"/>
<dbReference type="EMBL" id="JAENIO010000027">
    <property type="protein sequence ID" value="MBK1834575.1"/>
    <property type="molecule type" value="Genomic_DNA"/>
</dbReference>
<dbReference type="Proteomes" id="UP000604083">
    <property type="component" value="Unassembled WGS sequence"/>
</dbReference>
<keyword evidence="3" id="KW-1185">Reference proteome</keyword>
<evidence type="ECO:0000313" key="3">
    <source>
        <dbReference type="Proteomes" id="UP000604083"/>
    </source>
</evidence>